<keyword evidence="3" id="KW-1185">Reference proteome</keyword>
<feature type="region of interest" description="Disordered" evidence="1">
    <location>
        <begin position="1"/>
        <end position="21"/>
    </location>
</feature>
<feature type="non-terminal residue" evidence="2">
    <location>
        <position position="1"/>
    </location>
</feature>
<feature type="compositionally biased region" description="Acidic residues" evidence="1">
    <location>
        <begin position="1"/>
        <end position="10"/>
    </location>
</feature>
<evidence type="ECO:0000313" key="2">
    <source>
        <dbReference type="EMBL" id="RZC50376.1"/>
    </source>
</evidence>
<dbReference type="Gramene" id="RZC50376">
    <property type="protein sequence ID" value="RZC50376"/>
    <property type="gene ID" value="C5167_018810"/>
</dbReference>
<name>A0A4Y7IQH1_PAPSO</name>
<sequence length="68" mass="7944">VKDDETEEENPISHEKQRQPVQVSEALSYSIFQQRPLSRCKLARVDFVKGFMVDRDPSLFCTQETIKD</sequence>
<dbReference type="Proteomes" id="UP000316621">
    <property type="component" value="Chromosome 2"/>
</dbReference>
<proteinExistence type="predicted"/>
<evidence type="ECO:0000256" key="1">
    <source>
        <dbReference type="SAM" id="MobiDB-lite"/>
    </source>
</evidence>
<reference evidence="2 3" key="1">
    <citation type="journal article" date="2018" name="Science">
        <title>The opium poppy genome and morphinan production.</title>
        <authorList>
            <person name="Guo L."/>
            <person name="Winzer T."/>
            <person name="Yang X."/>
            <person name="Li Y."/>
            <person name="Ning Z."/>
            <person name="He Z."/>
            <person name="Teodor R."/>
            <person name="Lu Y."/>
            <person name="Bowser T.A."/>
            <person name="Graham I.A."/>
            <person name="Ye K."/>
        </authorList>
    </citation>
    <scope>NUCLEOTIDE SEQUENCE [LARGE SCALE GENOMIC DNA]</scope>
    <source>
        <strain evidence="3">cv. HN1</strain>
        <tissue evidence="2">Leaves</tissue>
    </source>
</reference>
<gene>
    <name evidence="2" type="ORF">C5167_018810</name>
</gene>
<accession>A0A4Y7IQH1</accession>
<dbReference type="AlphaFoldDB" id="A0A4Y7IQH1"/>
<protein>
    <submittedName>
        <fullName evidence="2">Uncharacterized protein</fullName>
    </submittedName>
</protein>
<dbReference type="EMBL" id="CM010716">
    <property type="protein sequence ID" value="RZC50376.1"/>
    <property type="molecule type" value="Genomic_DNA"/>
</dbReference>
<evidence type="ECO:0000313" key="3">
    <source>
        <dbReference type="Proteomes" id="UP000316621"/>
    </source>
</evidence>
<organism evidence="2 3">
    <name type="scientific">Papaver somniferum</name>
    <name type="common">Opium poppy</name>
    <dbReference type="NCBI Taxonomy" id="3469"/>
    <lineage>
        <taxon>Eukaryota</taxon>
        <taxon>Viridiplantae</taxon>
        <taxon>Streptophyta</taxon>
        <taxon>Embryophyta</taxon>
        <taxon>Tracheophyta</taxon>
        <taxon>Spermatophyta</taxon>
        <taxon>Magnoliopsida</taxon>
        <taxon>Ranunculales</taxon>
        <taxon>Papaveraceae</taxon>
        <taxon>Papaveroideae</taxon>
        <taxon>Papaver</taxon>
    </lineage>
</organism>